<dbReference type="InterPro" id="IPR050922">
    <property type="entry name" value="LytR/CpsA/Psr_CW_biosynth"/>
</dbReference>
<dbReference type="NCBIfam" id="TIGR00350">
    <property type="entry name" value="lytR_cpsA_psr"/>
    <property type="match status" value="1"/>
</dbReference>
<keyword evidence="2" id="KW-1133">Transmembrane helix</keyword>
<evidence type="ECO:0000259" key="3">
    <source>
        <dbReference type="Pfam" id="PF03816"/>
    </source>
</evidence>
<sequence>EGSNDLLKEGPNGLLEEEPNDISGEDSIYFKWKKKYRRFLVGSLVIVCIGIVSFAVGTRSGRGIFYNLAGLFLHDAMDTSPEVLQPLVTPYPEDDVNPDDLVDLFPESEITEGSDKNIVPRIEEGVENFLLVGIEEIRGNRNTDSIIIASINKNSKEITLVSLLRDTYIERENRAKKLNAYYAAGGMNSLISVIEENYRIKIDGYAYVNFEAFEKVVDELGGVDIELGAKEAAYLNVKNYISNPANRTVKAGMNHLNGNQALGYSRVRKVETLGGVNDDYGRTLRQRRLLTAIFDKYKKKNIFDLLSITSKCLSYVKSNVNSGQISNTIEFIVEDGITTLNSERFPYNGLFEDPSEYNGITYPILPNWEENIVRLYQDLYKDTEEEARAAYLATEN</sequence>
<feature type="domain" description="Cell envelope-related transcriptional attenuator" evidence="3">
    <location>
        <begin position="142"/>
        <end position="298"/>
    </location>
</feature>
<evidence type="ECO:0000256" key="1">
    <source>
        <dbReference type="ARBA" id="ARBA00006068"/>
    </source>
</evidence>
<comment type="similarity">
    <text evidence="1">Belongs to the LytR/CpsA/Psr (LCP) family.</text>
</comment>
<comment type="caution">
    <text evidence="4">The sequence shown here is derived from an EMBL/GenBank/DDBJ whole genome shotgun (WGS) entry which is preliminary data.</text>
</comment>
<dbReference type="Pfam" id="PF03816">
    <property type="entry name" value="LytR_cpsA_psr"/>
    <property type="match status" value="1"/>
</dbReference>
<proteinExistence type="inferred from homology"/>
<reference evidence="4 5" key="1">
    <citation type="journal article" date="2018" name="Nat. Biotechnol.">
        <title>A standardized bacterial taxonomy based on genome phylogeny substantially revises the tree of life.</title>
        <authorList>
            <person name="Parks D.H."/>
            <person name="Chuvochina M."/>
            <person name="Waite D.W."/>
            <person name="Rinke C."/>
            <person name="Skarshewski A."/>
            <person name="Chaumeil P.A."/>
            <person name="Hugenholtz P."/>
        </authorList>
    </citation>
    <scope>NUCLEOTIDE SEQUENCE [LARGE SCALE GENOMIC DNA]</scope>
    <source>
        <strain evidence="4">UBA11728</strain>
    </source>
</reference>
<evidence type="ECO:0000256" key="2">
    <source>
        <dbReference type="SAM" id="Phobius"/>
    </source>
</evidence>
<dbReference type="PANTHER" id="PTHR33392">
    <property type="entry name" value="POLYISOPRENYL-TEICHOIC ACID--PEPTIDOGLYCAN TEICHOIC ACID TRANSFERASE TAGU"/>
    <property type="match status" value="1"/>
</dbReference>
<evidence type="ECO:0000313" key="4">
    <source>
        <dbReference type="EMBL" id="HCL02234.1"/>
    </source>
</evidence>
<keyword evidence="2" id="KW-0472">Membrane</keyword>
<dbReference type="PANTHER" id="PTHR33392:SF6">
    <property type="entry name" value="POLYISOPRENYL-TEICHOIC ACID--PEPTIDOGLYCAN TEICHOIC ACID TRANSFERASE TAGU"/>
    <property type="match status" value="1"/>
</dbReference>
<protein>
    <recommendedName>
        <fullName evidence="3">Cell envelope-related transcriptional attenuator domain-containing protein</fullName>
    </recommendedName>
</protein>
<dbReference type="Gene3D" id="3.40.630.190">
    <property type="entry name" value="LCP protein"/>
    <property type="match status" value="1"/>
</dbReference>
<accession>A0A3D2X5R0</accession>
<gene>
    <name evidence="4" type="ORF">DHW61_07450</name>
</gene>
<feature type="non-terminal residue" evidence="4">
    <location>
        <position position="1"/>
    </location>
</feature>
<dbReference type="AlphaFoldDB" id="A0A3D2X5R0"/>
<name>A0A3D2X5R0_9FIRM</name>
<keyword evidence="2" id="KW-0812">Transmembrane</keyword>
<dbReference type="InterPro" id="IPR004474">
    <property type="entry name" value="LytR_CpsA_psr"/>
</dbReference>
<feature type="transmembrane region" description="Helical" evidence="2">
    <location>
        <begin position="39"/>
        <end position="57"/>
    </location>
</feature>
<organism evidence="4 5">
    <name type="scientific">Lachnoclostridium phytofermentans</name>
    <dbReference type="NCBI Taxonomy" id="66219"/>
    <lineage>
        <taxon>Bacteria</taxon>
        <taxon>Bacillati</taxon>
        <taxon>Bacillota</taxon>
        <taxon>Clostridia</taxon>
        <taxon>Lachnospirales</taxon>
        <taxon>Lachnospiraceae</taxon>
    </lineage>
</organism>
<evidence type="ECO:0000313" key="5">
    <source>
        <dbReference type="Proteomes" id="UP000262969"/>
    </source>
</evidence>
<dbReference type="EMBL" id="DPVV01000249">
    <property type="protein sequence ID" value="HCL02234.1"/>
    <property type="molecule type" value="Genomic_DNA"/>
</dbReference>
<dbReference type="Proteomes" id="UP000262969">
    <property type="component" value="Unassembled WGS sequence"/>
</dbReference>